<dbReference type="Proteomes" id="UP000290289">
    <property type="component" value="Chromosome 17"/>
</dbReference>
<evidence type="ECO:0000313" key="2">
    <source>
        <dbReference type="Proteomes" id="UP000290289"/>
    </source>
</evidence>
<protein>
    <submittedName>
        <fullName evidence="1">Uncharacterized protein</fullName>
    </submittedName>
</protein>
<gene>
    <name evidence="1" type="ORF">DVH24_028338</name>
</gene>
<dbReference type="AlphaFoldDB" id="A0A498HGC8"/>
<evidence type="ECO:0000313" key="1">
    <source>
        <dbReference type="EMBL" id="RXH68191.1"/>
    </source>
</evidence>
<proteinExistence type="predicted"/>
<organism evidence="1 2">
    <name type="scientific">Malus domestica</name>
    <name type="common">Apple</name>
    <name type="synonym">Pyrus malus</name>
    <dbReference type="NCBI Taxonomy" id="3750"/>
    <lineage>
        <taxon>Eukaryota</taxon>
        <taxon>Viridiplantae</taxon>
        <taxon>Streptophyta</taxon>
        <taxon>Embryophyta</taxon>
        <taxon>Tracheophyta</taxon>
        <taxon>Spermatophyta</taxon>
        <taxon>Magnoliopsida</taxon>
        <taxon>eudicotyledons</taxon>
        <taxon>Gunneridae</taxon>
        <taxon>Pentapetalae</taxon>
        <taxon>rosids</taxon>
        <taxon>fabids</taxon>
        <taxon>Rosales</taxon>
        <taxon>Rosaceae</taxon>
        <taxon>Amygdaloideae</taxon>
        <taxon>Maleae</taxon>
        <taxon>Malus</taxon>
    </lineage>
</organism>
<reference evidence="1 2" key="1">
    <citation type="submission" date="2018-10" db="EMBL/GenBank/DDBJ databases">
        <title>A high-quality apple genome assembly.</title>
        <authorList>
            <person name="Hu J."/>
        </authorList>
    </citation>
    <scope>NUCLEOTIDE SEQUENCE [LARGE SCALE GENOMIC DNA]</scope>
    <source>
        <strain evidence="2">cv. HFTH1</strain>
        <tissue evidence="1">Young leaf</tissue>
    </source>
</reference>
<keyword evidence="2" id="KW-1185">Reference proteome</keyword>
<comment type="caution">
    <text evidence="1">The sequence shown here is derived from an EMBL/GenBank/DDBJ whole genome shotgun (WGS) entry which is preliminary data.</text>
</comment>
<sequence>MLNIFFALTKLCKRCDHGAVLQFKVIPVNSFVWVLSLVLIQVLYGNCWSRSAALQNDLLLWRCSI</sequence>
<accession>A0A498HGC8</accession>
<dbReference type="EMBL" id="RDQH01000343">
    <property type="protein sequence ID" value="RXH68191.1"/>
    <property type="molecule type" value="Genomic_DNA"/>
</dbReference>
<name>A0A498HGC8_MALDO</name>